<dbReference type="Pfam" id="PF06271">
    <property type="entry name" value="RDD"/>
    <property type="match status" value="1"/>
</dbReference>
<evidence type="ECO:0000256" key="4">
    <source>
        <dbReference type="ARBA" id="ARBA00023136"/>
    </source>
</evidence>
<evidence type="ECO:0000256" key="5">
    <source>
        <dbReference type="SAM" id="Phobius"/>
    </source>
</evidence>
<keyword evidence="2 5" id="KW-0812">Transmembrane</keyword>
<name>A0A1W1UJ73_9PAST</name>
<evidence type="ECO:0000256" key="1">
    <source>
        <dbReference type="ARBA" id="ARBA00004141"/>
    </source>
</evidence>
<accession>A0A1W1UJ73</accession>
<dbReference type="Proteomes" id="UP000192408">
    <property type="component" value="Unassembled WGS sequence"/>
</dbReference>
<dbReference type="AlphaFoldDB" id="A0A1W1UJ73"/>
<keyword evidence="3 5" id="KW-1133">Transmembrane helix</keyword>
<keyword evidence="8" id="KW-1185">Reference proteome</keyword>
<evidence type="ECO:0000256" key="3">
    <source>
        <dbReference type="ARBA" id="ARBA00022989"/>
    </source>
</evidence>
<gene>
    <name evidence="7" type="ORF">SAMN05660772_01716</name>
</gene>
<evidence type="ECO:0000259" key="6">
    <source>
        <dbReference type="Pfam" id="PF06271"/>
    </source>
</evidence>
<keyword evidence="4 5" id="KW-0472">Membrane</keyword>
<dbReference type="EMBL" id="FWWV01000004">
    <property type="protein sequence ID" value="SMB80841.1"/>
    <property type="molecule type" value="Genomic_DNA"/>
</dbReference>
<comment type="subcellular location">
    <subcellularLocation>
        <location evidence="1">Membrane</location>
        <topology evidence="1">Multi-pass membrane protein</topology>
    </subcellularLocation>
</comment>
<evidence type="ECO:0000313" key="8">
    <source>
        <dbReference type="Proteomes" id="UP000192408"/>
    </source>
</evidence>
<dbReference type="GO" id="GO:0016020">
    <property type="term" value="C:membrane"/>
    <property type="evidence" value="ECO:0007669"/>
    <property type="project" value="UniProtKB-SubCell"/>
</dbReference>
<dbReference type="InterPro" id="IPR010432">
    <property type="entry name" value="RDD"/>
</dbReference>
<feature type="transmembrane region" description="Helical" evidence="5">
    <location>
        <begin position="81"/>
        <end position="99"/>
    </location>
</feature>
<evidence type="ECO:0000313" key="7">
    <source>
        <dbReference type="EMBL" id="SMB80841.1"/>
    </source>
</evidence>
<proteinExistence type="predicted"/>
<reference evidence="8" key="1">
    <citation type="submission" date="2017-04" db="EMBL/GenBank/DDBJ databases">
        <authorList>
            <person name="Varghese N."/>
            <person name="Submissions S."/>
        </authorList>
    </citation>
    <scope>NUCLEOTIDE SEQUENCE [LARGE SCALE GENOMIC DNA]</scope>
    <source>
        <strain evidence="8">DSM 23072</strain>
    </source>
</reference>
<sequence>MAVTTNLLIYIAIVIGLNQILPDSEIGINALVIYFSIQFFFMACFSQSVGKKLFGIRVVDENTLQKLPIGKYLLRELIDSVLYIFSGIGIICVVFRLLGSRYVQTVGSSATGALVIRV</sequence>
<organism evidence="7 8">
    <name type="scientific">Pasteurella testudinis DSM 23072</name>
    <dbReference type="NCBI Taxonomy" id="1122938"/>
    <lineage>
        <taxon>Bacteria</taxon>
        <taxon>Pseudomonadati</taxon>
        <taxon>Pseudomonadota</taxon>
        <taxon>Gammaproteobacteria</taxon>
        <taxon>Pasteurellales</taxon>
        <taxon>Pasteurellaceae</taxon>
        <taxon>Pasteurella</taxon>
    </lineage>
</organism>
<protein>
    <submittedName>
        <fullName evidence="7">Predicted membrane protein/domain</fullName>
    </submittedName>
</protein>
<dbReference type="STRING" id="1122938.SAMN05660772_01716"/>
<feature type="transmembrane region" description="Helical" evidence="5">
    <location>
        <begin position="26"/>
        <end position="45"/>
    </location>
</feature>
<feature type="domain" description="RDD" evidence="6">
    <location>
        <begin position="17"/>
        <end position="96"/>
    </location>
</feature>
<evidence type="ECO:0000256" key="2">
    <source>
        <dbReference type="ARBA" id="ARBA00022692"/>
    </source>
</evidence>